<dbReference type="OrthoDB" id="9775106at2"/>
<dbReference type="AlphaFoldDB" id="A0A1C7EBY2"/>
<protein>
    <submittedName>
        <fullName evidence="6">LacI family transcriptional regulator</fullName>
    </submittedName>
</protein>
<evidence type="ECO:0000256" key="2">
    <source>
        <dbReference type="ARBA" id="ARBA00023015"/>
    </source>
</evidence>
<keyword evidence="4" id="KW-0804">Transcription</keyword>
<dbReference type="GO" id="GO:0003700">
    <property type="term" value="F:DNA-binding transcription factor activity"/>
    <property type="evidence" value="ECO:0007669"/>
    <property type="project" value="TreeGrafter"/>
</dbReference>
<dbReference type="InterPro" id="IPR000843">
    <property type="entry name" value="HTH_LacI"/>
</dbReference>
<dbReference type="Pfam" id="PF13407">
    <property type="entry name" value="Peripla_BP_4"/>
    <property type="match status" value="1"/>
</dbReference>
<keyword evidence="7" id="KW-1185">Reference proteome</keyword>
<dbReference type="EMBL" id="CP016539">
    <property type="protein sequence ID" value="ANU21380.1"/>
    <property type="molecule type" value="Genomic_DNA"/>
</dbReference>
<dbReference type="SMART" id="SM00354">
    <property type="entry name" value="HTH_LACI"/>
    <property type="match status" value="1"/>
</dbReference>
<dbReference type="InterPro" id="IPR025997">
    <property type="entry name" value="SBP_2_dom"/>
</dbReference>
<keyword evidence="3" id="KW-0238">DNA-binding</keyword>
<dbReference type="Pfam" id="PF00356">
    <property type="entry name" value="LacI"/>
    <property type="match status" value="1"/>
</dbReference>
<dbReference type="Proteomes" id="UP000092650">
    <property type="component" value="Chromosome"/>
</dbReference>
<sequence>MMKPTVNAKDVAKLAGVSQSSVSRVFFDGAKVTEKTRQKVLAAAEELGYRPNEYARSLITNSSKIIGLVMKGVQNPFYPQVLKQFTTSFKKHGYSVLFVHTNNDEIQSDDIDTLLNYNVAGVIITDASMSMNVAEAFQANRIPLVFFNRKLTSSQFHSVCCNNLNASRKIAEYLVAGETGEMVYISGNEDTSTSREREQGFAEVLKQRGIAYKKYTSDFSYNGGYETAQKILSEGAAPSAVFAANDIMALGVLDAFRKQGVKIPEDVKVIGFDNIDMASWPAYELTTWEQPIEKMVDETVNYLLSEIGEYTGRARAVEVEGSFVERKTT</sequence>
<dbReference type="PROSITE" id="PS50932">
    <property type="entry name" value="HTH_LACI_2"/>
    <property type="match status" value="1"/>
</dbReference>
<organism evidence="6 7">
    <name type="scientific">Planococcus plakortidis</name>
    <dbReference type="NCBI Taxonomy" id="1038856"/>
    <lineage>
        <taxon>Bacteria</taxon>
        <taxon>Bacillati</taxon>
        <taxon>Bacillota</taxon>
        <taxon>Bacilli</taxon>
        <taxon>Bacillales</taxon>
        <taxon>Caryophanaceae</taxon>
        <taxon>Planococcus</taxon>
    </lineage>
</organism>
<evidence type="ECO:0000313" key="7">
    <source>
        <dbReference type="Proteomes" id="UP000092650"/>
    </source>
</evidence>
<dbReference type="GO" id="GO:0000976">
    <property type="term" value="F:transcription cis-regulatory region binding"/>
    <property type="evidence" value="ECO:0007669"/>
    <property type="project" value="TreeGrafter"/>
</dbReference>
<evidence type="ECO:0000313" key="6">
    <source>
        <dbReference type="EMBL" id="ANU21380.1"/>
    </source>
</evidence>
<dbReference type="CDD" id="cd06278">
    <property type="entry name" value="PBP1_LacI-like"/>
    <property type="match status" value="1"/>
</dbReference>
<reference evidence="6" key="1">
    <citation type="submission" date="2016-10" db="EMBL/GenBank/DDBJ databases">
        <authorList>
            <person name="See-Too W.S."/>
        </authorList>
    </citation>
    <scope>NUCLEOTIDE SEQUENCE [LARGE SCALE GENOMIC DNA]</scope>
    <source>
        <strain evidence="6">DSM 23997</strain>
    </source>
</reference>
<dbReference type="RefSeq" id="WP_068872186.1">
    <property type="nucleotide sequence ID" value="NZ_CP016539.2"/>
</dbReference>
<evidence type="ECO:0000256" key="4">
    <source>
        <dbReference type="ARBA" id="ARBA00023163"/>
    </source>
</evidence>
<name>A0A1C7EBY2_9BACL</name>
<dbReference type="CDD" id="cd01392">
    <property type="entry name" value="HTH_LacI"/>
    <property type="match status" value="1"/>
</dbReference>
<dbReference type="InterPro" id="IPR010982">
    <property type="entry name" value="Lambda_DNA-bd_dom_sf"/>
</dbReference>
<dbReference type="Gene3D" id="1.10.260.40">
    <property type="entry name" value="lambda repressor-like DNA-binding domains"/>
    <property type="match status" value="1"/>
</dbReference>
<keyword evidence="2" id="KW-0805">Transcription regulation</keyword>
<gene>
    <name evidence="6" type="ORF">BBI15_14940</name>
</gene>
<keyword evidence="1" id="KW-0678">Repressor</keyword>
<feature type="domain" description="HTH lacI-type" evidence="5">
    <location>
        <begin position="6"/>
        <end position="60"/>
    </location>
</feature>
<dbReference type="SUPFAM" id="SSF53822">
    <property type="entry name" value="Periplasmic binding protein-like I"/>
    <property type="match status" value="1"/>
</dbReference>
<evidence type="ECO:0000256" key="1">
    <source>
        <dbReference type="ARBA" id="ARBA00022491"/>
    </source>
</evidence>
<dbReference type="KEGG" id="ppla:BBI15_14940"/>
<dbReference type="PANTHER" id="PTHR30146">
    <property type="entry name" value="LACI-RELATED TRANSCRIPTIONAL REPRESSOR"/>
    <property type="match status" value="1"/>
</dbReference>
<dbReference type="STRING" id="1038856.BBI15_14940"/>
<dbReference type="Gene3D" id="3.40.50.2300">
    <property type="match status" value="2"/>
</dbReference>
<evidence type="ECO:0000256" key="3">
    <source>
        <dbReference type="ARBA" id="ARBA00023125"/>
    </source>
</evidence>
<dbReference type="PANTHER" id="PTHR30146:SF95">
    <property type="entry name" value="RIBOSE OPERON REPRESSOR"/>
    <property type="match status" value="1"/>
</dbReference>
<dbReference type="SUPFAM" id="SSF47413">
    <property type="entry name" value="lambda repressor-like DNA-binding domains"/>
    <property type="match status" value="1"/>
</dbReference>
<proteinExistence type="predicted"/>
<evidence type="ECO:0000259" key="5">
    <source>
        <dbReference type="PROSITE" id="PS50932"/>
    </source>
</evidence>
<dbReference type="InterPro" id="IPR028082">
    <property type="entry name" value="Peripla_BP_I"/>
</dbReference>
<accession>A0A1C7EBY2</accession>